<keyword evidence="2" id="KW-1185">Reference proteome</keyword>
<reference evidence="1" key="1">
    <citation type="submission" date="2019-12" db="EMBL/GenBank/DDBJ databases">
        <title>The DNA Methylation Landscape of Giant Viruses.</title>
        <authorList>
            <person name="Jeudy S."/>
            <person name="Rigou S."/>
            <person name="Alempic J.-M."/>
            <person name="Claverie J.-M."/>
            <person name="Abergel C."/>
            <person name="Legendre M."/>
        </authorList>
    </citation>
    <scope>NUCLEOTIDE SEQUENCE</scope>
    <source>
        <strain evidence="1">P4</strain>
    </source>
</reference>
<protein>
    <submittedName>
        <fullName evidence="1">Uncharacterized protein</fullName>
    </submittedName>
</protein>
<name>A0A6G8MZ89_9VIRU</name>
<gene>
    <name evidence="1" type="primary">ck304</name>
</gene>
<organism evidence="1 2">
    <name type="scientific">Cedratvirus kamchatka</name>
    <dbReference type="NCBI Taxonomy" id="2716914"/>
    <lineage>
        <taxon>Viruses</taxon>
        <taxon>Pithoviruses</taxon>
        <taxon>Orthocedratvirinae</taxon>
        <taxon>Alphacedratvirus</taxon>
        <taxon>Alphacedratvirus rossiense</taxon>
    </lineage>
</organism>
<accession>A0A6G8MZ89</accession>
<evidence type="ECO:0000313" key="1">
    <source>
        <dbReference type="EMBL" id="QIN54429.1"/>
    </source>
</evidence>
<proteinExistence type="predicted"/>
<evidence type="ECO:0000313" key="2">
    <source>
        <dbReference type="Proteomes" id="UP001224087"/>
    </source>
</evidence>
<dbReference type="EMBL" id="MN873693">
    <property type="protein sequence ID" value="QIN54429.1"/>
    <property type="molecule type" value="Genomic_DNA"/>
</dbReference>
<sequence>MLRSLRQISLANYSYGQVKDFCSDPSFYNVFDCEWEVWRDKAVADFGVSPQFFDLVRIAGDFNNVGTLSGPQRYLQISTYERLTRDSLAKSVDEGVYEAVAGFKEAVLRDDYEMVLFFYHNLTRVQKNYILDQWRFIFENLDREYPTFKQAKKLIRVGRAQPPRGVNDYSLLEKGSEEAFSRLLHDERRKDPNYPQRMDFLYSVLISGRLDLIDAIIHDYFVLPEGFSISRDIDCIPFWEYQGDVLYDLPLQEHTHDIEVRQIAESVLTGCNTKVVDFFRSMFRDYIEENELEVPLLLQGGMRIQTLYPRSVKAEEAYNISKRFTDLPFNYDFMSEFLLDVVRTSEEPGLDYFTDVVLGNDGNLALITSILPYLNKEEIERHLQRIGDEVYPHEYQLVQ</sequence>
<dbReference type="Proteomes" id="UP001224087">
    <property type="component" value="Segment"/>
</dbReference>